<dbReference type="GO" id="GO:0009425">
    <property type="term" value="C:bacterial-type flagellum basal body"/>
    <property type="evidence" value="ECO:0007669"/>
    <property type="project" value="InterPro"/>
</dbReference>
<name>A0A6C0TX26_9GAMM</name>
<proteinExistence type="inferred from homology"/>
<dbReference type="GO" id="GO:0005886">
    <property type="term" value="C:plasma membrane"/>
    <property type="evidence" value="ECO:0007669"/>
    <property type="project" value="UniProtKB-SubCell"/>
</dbReference>
<keyword evidence="11" id="KW-0966">Cell projection</keyword>
<keyword evidence="7 10" id="KW-0283">Flagellar rotation</keyword>
<dbReference type="Pfam" id="PF03748">
    <property type="entry name" value="FliL"/>
    <property type="match status" value="1"/>
</dbReference>
<reference evidence="11 12" key="1">
    <citation type="submission" date="2020-02" db="EMBL/GenBank/DDBJ databases">
        <title>Genome sequencing for Kineobactrum sp. M2.</title>
        <authorList>
            <person name="Park S.-J."/>
        </authorList>
    </citation>
    <scope>NUCLEOTIDE SEQUENCE [LARGE SCALE GENOMIC DNA]</scope>
    <source>
        <strain evidence="11 12">M2</strain>
    </source>
</reference>
<dbReference type="NCBIfam" id="NF005435">
    <property type="entry name" value="PRK07021.1"/>
    <property type="match status" value="1"/>
</dbReference>
<dbReference type="PANTHER" id="PTHR35091">
    <property type="entry name" value="FLAGELLAR PROTEIN FLIL"/>
    <property type="match status" value="1"/>
</dbReference>
<evidence type="ECO:0000256" key="2">
    <source>
        <dbReference type="ARBA" id="ARBA00004162"/>
    </source>
</evidence>
<evidence type="ECO:0000256" key="6">
    <source>
        <dbReference type="ARBA" id="ARBA00022692"/>
    </source>
</evidence>
<keyword evidence="4" id="KW-1003">Cell membrane</keyword>
<keyword evidence="5 10" id="KW-0145">Chemotaxis</keyword>
<evidence type="ECO:0000256" key="5">
    <source>
        <dbReference type="ARBA" id="ARBA00022500"/>
    </source>
</evidence>
<evidence type="ECO:0000256" key="10">
    <source>
        <dbReference type="RuleBase" id="RU364125"/>
    </source>
</evidence>
<dbReference type="AlphaFoldDB" id="A0A6C0TX26"/>
<gene>
    <name evidence="11" type="primary">fliL</name>
    <name evidence="11" type="ORF">G3T16_01810</name>
</gene>
<keyword evidence="6" id="KW-0812">Transmembrane</keyword>
<dbReference type="EMBL" id="CP048711">
    <property type="protein sequence ID" value="QIB64326.1"/>
    <property type="molecule type" value="Genomic_DNA"/>
</dbReference>
<keyword evidence="10" id="KW-0997">Cell inner membrane</keyword>
<keyword evidence="9 10" id="KW-0472">Membrane</keyword>
<keyword evidence="11" id="KW-0969">Cilium</keyword>
<keyword evidence="12" id="KW-1185">Reference proteome</keyword>
<evidence type="ECO:0000313" key="11">
    <source>
        <dbReference type="EMBL" id="QIB64326.1"/>
    </source>
</evidence>
<evidence type="ECO:0000256" key="8">
    <source>
        <dbReference type="ARBA" id="ARBA00022989"/>
    </source>
</evidence>
<keyword evidence="11" id="KW-0282">Flagellum</keyword>
<sequence length="158" mass="17350">MANTQNDSQKHKWLIIVLLLLTSALAGTNIYLLLPGDKVAEPGEEAVEAVEPETPLFVEIAPFTVNLQSDNYGNRLLYTGVSLQVGDEATRDLLLQHMPQLRSRLLTLISGQQAEALISPQGKSELVAMVLNMVQNDLIAGQPELAVRDVLFTEFIVQ</sequence>
<dbReference type="PANTHER" id="PTHR35091:SF2">
    <property type="entry name" value="FLAGELLAR PROTEIN FLIL"/>
    <property type="match status" value="1"/>
</dbReference>
<dbReference type="Proteomes" id="UP000477680">
    <property type="component" value="Chromosome"/>
</dbReference>
<comment type="subcellular location">
    <subcellularLocation>
        <location evidence="10">Cell inner membrane</location>
    </subcellularLocation>
    <subcellularLocation>
        <location evidence="2">Cell membrane</location>
        <topology evidence="2">Single-pass membrane protein</topology>
    </subcellularLocation>
</comment>
<dbReference type="GO" id="GO:0006935">
    <property type="term" value="P:chemotaxis"/>
    <property type="evidence" value="ECO:0007669"/>
    <property type="project" value="UniProtKB-KW"/>
</dbReference>
<dbReference type="KEGG" id="kim:G3T16_01810"/>
<evidence type="ECO:0000256" key="1">
    <source>
        <dbReference type="ARBA" id="ARBA00002254"/>
    </source>
</evidence>
<organism evidence="11 12">
    <name type="scientific">Kineobactrum salinum</name>
    <dbReference type="NCBI Taxonomy" id="2708301"/>
    <lineage>
        <taxon>Bacteria</taxon>
        <taxon>Pseudomonadati</taxon>
        <taxon>Pseudomonadota</taxon>
        <taxon>Gammaproteobacteria</taxon>
        <taxon>Cellvibrionales</taxon>
        <taxon>Halieaceae</taxon>
        <taxon>Kineobactrum</taxon>
    </lineage>
</organism>
<dbReference type="InterPro" id="IPR005503">
    <property type="entry name" value="FliL"/>
</dbReference>
<keyword evidence="8" id="KW-1133">Transmembrane helix</keyword>
<dbReference type="GO" id="GO:0071978">
    <property type="term" value="P:bacterial-type flagellum-dependent swarming motility"/>
    <property type="evidence" value="ECO:0007669"/>
    <property type="project" value="TreeGrafter"/>
</dbReference>
<comment type="function">
    <text evidence="1 10">Controls the rotational direction of flagella during chemotaxis.</text>
</comment>
<evidence type="ECO:0000256" key="9">
    <source>
        <dbReference type="ARBA" id="ARBA00023136"/>
    </source>
</evidence>
<evidence type="ECO:0000313" key="12">
    <source>
        <dbReference type="Proteomes" id="UP000477680"/>
    </source>
</evidence>
<evidence type="ECO:0000256" key="4">
    <source>
        <dbReference type="ARBA" id="ARBA00022475"/>
    </source>
</evidence>
<evidence type="ECO:0000256" key="7">
    <source>
        <dbReference type="ARBA" id="ARBA00022779"/>
    </source>
</evidence>
<protein>
    <recommendedName>
        <fullName evidence="10">Flagellar protein FliL</fullName>
    </recommendedName>
</protein>
<evidence type="ECO:0000256" key="3">
    <source>
        <dbReference type="ARBA" id="ARBA00008281"/>
    </source>
</evidence>
<accession>A0A6C0TX26</accession>
<dbReference type="RefSeq" id="WP_163493576.1">
    <property type="nucleotide sequence ID" value="NZ_CP048711.1"/>
</dbReference>
<comment type="similarity">
    <text evidence="3 10">Belongs to the FliL family.</text>
</comment>